<comment type="caution">
    <text evidence="1">The sequence shown here is derived from an EMBL/GenBank/DDBJ whole genome shotgun (WGS) entry which is preliminary data.</text>
</comment>
<organism evidence="1 2">
    <name type="scientific">Microvirga subterranea</name>
    <dbReference type="NCBI Taxonomy" id="186651"/>
    <lineage>
        <taxon>Bacteria</taxon>
        <taxon>Pseudomonadati</taxon>
        <taxon>Pseudomonadota</taxon>
        <taxon>Alphaproteobacteria</taxon>
        <taxon>Hyphomicrobiales</taxon>
        <taxon>Methylobacteriaceae</taxon>
        <taxon>Microvirga</taxon>
    </lineage>
</organism>
<sequence>MAEKSFAETIDERLAAIERIVALLTEDGGQADLRDLRVLLIDVIGLLKRDPGVEAAVDDLYAAARCLVVDREVGSQPQARKLRLLRDARQRFHDRLIAASEKVGPDEYRELQGAAAVYAAHMSPRVVQVDLGWYRKLSA</sequence>
<keyword evidence="2" id="KW-1185">Reference proteome</keyword>
<name>A0A370HHM1_9HYPH</name>
<dbReference type="AlphaFoldDB" id="A0A370HHM1"/>
<dbReference type="EMBL" id="QQBB01000006">
    <property type="protein sequence ID" value="RDI57691.1"/>
    <property type="molecule type" value="Genomic_DNA"/>
</dbReference>
<proteinExistence type="predicted"/>
<evidence type="ECO:0000313" key="2">
    <source>
        <dbReference type="Proteomes" id="UP000254925"/>
    </source>
</evidence>
<dbReference type="Proteomes" id="UP000254925">
    <property type="component" value="Unassembled WGS sequence"/>
</dbReference>
<evidence type="ECO:0000313" key="1">
    <source>
        <dbReference type="EMBL" id="RDI57691.1"/>
    </source>
</evidence>
<reference evidence="1 2" key="1">
    <citation type="submission" date="2018-07" db="EMBL/GenBank/DDBJ databases">
        <title>Genomic Encyclopedia of Type Strains, Phase IV (KMG-IV): sequencing the most valuable type-strain genomes for metagenomic binning, comparative biology and taxonomic classification.</title>
        <authorList>
            <person name="Goeker M."/>
        </authorList>
    </citation>
    <scope>NUCLEOTIDE SEQUENCE [LARGE SCALE GENOMIC DNA]</scope>
    <source>
        <strain evidence="1 2">DSM 14364</strain>
    </source>
</reference>
<dbReference type="RefSeq" id="WP_114770941.1">
    <property type="nucleotide sequence ID" value="NZ_QQBB01000006.1"/>
</dbReference>
<accession>A0A370HHM1</accession>
<dbReference type="OrthoDB" id="8019461at2"/>
<protein>
    <submittedName>
        <fullName evidence="1">Uncharacterized protein</fullName>
    </submittedName>
</protein>
<gene>
    <name evidence="1" type="ORF">DES45_1063</name>
</gene>